<proteinExistence type="predicted"/>
<feature type="transmembrane region" description="Helical" evidence="2">
    <location>
        <begin position="137"/>
        <end position="157"/>
    </location>
</feature>
<organism evidence="3 4">
    <name type="scientific">Streptomyces lannensis</name>
    <dbReference type="NCBI Taxonomy" id="766498"/>
    <lineage>
        <taxon>Bacteria</taxon>
        <taxon>Bacillati</taxon>
        <taxon>Actinomycetota</taxon>
        <taxon>Actinomycetes</taxon>
        <taxon>Kitasatosporales</taxon>
        <taxon>Streptomycetaceae</taxon>
        <taxon>Streptomyces</taxon>
    </lineage>
</organism>
<dbReference type="Proteomes" id="UP001501563">
    <property type="component" value="Unassembled WGS sequence"/>
</dbReference>
<keyword evidence="2" id="KW-0812">Transmembrane</keyword>
<evidence type="ECO:0000256" key="1">
    <source>
        <dbReference type="SAM" id="MobiDB-lite"/>
    </source>
</evidence>
<accession>A0ABP7K4D3</accession>
<evidence type="ECO:0000313" key="3">
    <source>
        <dbReference type="EMBL" id="GAA3863343.1"/>
    </source>
</evidence>
<feature type="region of interest" description="Disordered" evidence="1">
    <location>
        <begin position="1"/>
        <end position="22"/>
    </location>
</feature>
<reference evidence="4" key="1">
    <citation type="journal article" date="2019" name="Int. J. Syst. Evol. Microbiol.">
        <title>The Global Catalogue of Microorganisms (GCM) 10K type strain sequencing project: providing services to taxonomists for standard genome sequencing and annotation.</title>
        <authorList>
            <consortium name="The Broad Institute Genomics Platform"/>
            <consortium name="The Broad Institute Genome Sequencing Center for Infectious Disease"/>
            <person name="Wu L."/>
            <person name="Ma J."/>
        </authorList>
    </citation>
    <scope>NUCLEOTIDE SEQUENCE [LARGE SCALE GENOMIC DNA]</scope>
    <source>
        <strain evidence="4">JCM 16578</strain>
    </source>
</reference>
<protein>
    <submittedName>
        <fullName evidence="3">YoaK family protein</fullName>
    </submittedName>
</protein>
<keyword evidence="2" id="KW-0472">Membrane</keyword>
<dbReference type="RefSeq" id="WP_331269185.1">
    <property type="nucleotide sequence ID" value="NZ_BAAAZA010000007.1"/>
</dbReference>
<name>A0ABP7K4D3_9ACTN</name>
<dbReference type="PANTHER" id="PTHR37314:SF4">
    <property type="entry name" value="UPF0700 TRANSMEMBRANE PROTEIN YOAK"/>
    <property type="match status" value="1"/>
</dbReference>
<dbReference type="EMBL" id="BAAAZA010000007">
    <property type="protein sequence ID" value="GAA3863343.1"/>
    <property type="molecule type" value="Genomic_DNA"/>
</dbReference>
<evidence type="ECO:0000313" key="4">
    <source>
        <dbReference type="Proteomes" id="UP001501563"/>
    </source>
</evidence>
<dbReference type="InterPro" id="IPR010699">
    <property type="entry name" value="DUF1275"/>
</dbReference>
<keyword evidence="4" id="KW-1185">Reference proteome</keyword>
<dbReference type="PANTHER" id="PTHR37314">
    <property type="entry name" value="SLR0142 PROTEIN"/>
    <property type="match status" value="1"/>
</dbReference>
<feature type="transmembrane region" description="Helical" evidence="2">
    <location>
        <begin position="195"/>
        <end position="214"/>
    </location>
</feature>
<keyword evidence="2" id="KW-1133">Transmembrane helix</keyword>
<dbReference type="Pfam" id="PF06912">
    <property type="entry name" value="DUF1275"/>
    <property type="match status" value="1"/>
</dbReference>
<evidence type="ECO:0000256" key="2">
    <source>
        <dbReference type="SAM" id="Phobius"/>
    </source>
</evidence>
<comment type="caution">
    <text evidence="3">The sequence shown here is derived from an EMBL/GenBank/DDBJ whole genome shotgun (WGS) entry which is preliminary data.</text>
</comment>
<gene>
    <name evidence="3" type="ORF">GCM10022207_29130</name>
</gene>
<feature type="transmembrane region" description="Helical" evidence="2">
    <location>
        <begin position="220"/>
        <end position="236"/>
    </location>
</feature>
<sequence>MPDPTPPRTPTTAEEPEPGSMEQALPTSFSVRLGVLLAVVGGSLDAYTFVSRDGVFANAQTGNIVLLGVEAAKRQWWQALQHVPPVLAFLVGVVVAESLRRPRVVAVVRRPARSALALEILVLIGVGFIPGRAPDTLVTVLIAFVASVQVTSFRTLVDTAYNTTMTTGNLRTVMQSAFLAVMERDSAAAHRARRFAAVICGFLLGAVGGAWLTAVLGTHAVWVMSVLLVMGLALFLHDERVLARRVAGRGCRHA</sequence>
<feature type="transmembrane region" description="Helical" evidence="2">
    <location>
        <begin position="111"/>
        <end position="131"/>
    </location>
</feature>